<evidence type="ECO:0000313" key="1">
    <source>
        <dbReference type="EMBL" id="CAH1111710.1"/>
    </source>
</evidence>
<accession>A0A9P0GJ68</accession>
<sequence length="161" mass="19233">MSVMVLPELWSKSSNFSLLVAIAHLKKYSHLLNWKKQESILEFGFANGYNSCRSLVPLLPNDYKEFFGGSMFVTFFERTPIGDIVLRMTKYPKWNKYDHEEMISTYYYSQDPRKEYERDLEAANFENYVFNVETESYEYSSEEEFDSRFIDRCKWSTTENS</sequence>
<protein>
    <submittedName>
        <fullName evidence="1">Uncharacterized protein</fullName>
    </submittedName>
</protein>
<dbReference type="EMBL" id="OV651818">
    <property type="protein sequence ID" value="CAH1111710.1"/>
    <property type="molecule type" value="Genomic_DNA"/>
</dbReference>
<dbReference type="OrthoDB" id="66144at2759"/>
<keyword evidence="2" id="KW-1185">Reference proteome</keyword>
<dbReference type="Proteomes" id="UP001153636">
    <property type="component" value="Chromosome 6"/>
</dbReference>
<organism evidence="1 2">
    <name type="scientific">Psylliodes chrysocephalus</name>
    <dbReference type="NCBI Taxonomy" id="3402493"/>
    <lineage>
        <taxon>Eukaryota</taxon>
        <taxon>Metazoa</taxon>
        <taxon>Ecdysozoa</taxon>
        <taxon>Arthropoda</taxon>
        <taxon>Hexapoda</taxon>
        <taxon>Insecta</taxon>
        <taxon>Pterygota</taxon>
        <taxon>Neoptera</taxon>
        <taxon>Endopterygota</taxon>
        <taxon>Coleoptera</taxon>
        <taxon>Polyphaga</taxon>
        <taxon>Cucujiformia</taxon>
        <taxon>Chrysomeloidea</taxon>
        <taxon>Chrysomelidae</taxon>
        <taxon>Galerucinae</taxon>
        <taxon>Alticini</taxon>
        <taxon>Psylliodes</taxon>
    </lineage>
</organism>
<proteinExistence type="predicted"/>
<name>A0A9P0GJ68_9CUCU</name>
<reference evidence="1" key="1">
    <citation type="submission" date="2022-01" db="EMBL/GenBank/DDBJ databases">
        <authorList>
            <person name="King R."/>
        </authorList>
    </citation>
    <scope>NUCLEOTIDE SEQUENCE</scope>
</reference>
<evidence type="ECO:0000313" key="2">
    <source>
        <dbReference type="Proteomes" id="UP001153636"/>
    </source>
</evidence>
<gene>
    <name evidence="1" type="ORF">PSYICH_LOCUS12263</name>
</gene>
<dbReference type="AlphaFoldDB" id="A0A9P0GJ68"/>